<gene>
    <name evidence="3" type="ORF">ACFPQB_05175</name>
</gene>
<reference evidence="4" key="1">
    <citation type="journal article" date="2019" name="Int. J. Syst. Evol. Microbiol.">
        <title>The Global Catalogue of Microorganisms (GCM) 10K type strain sequencing project: providing services to taxonomists for standard genome sequencing and annotation.</title>
        <authorList>
            <consortium name="The Broad Institute Genomics Platform"/>
            <consortium name="The Broad Institute Genome Sequencing Center for Infectious Disease"/>
            <person name="Wu L."/>
            <person name="Ma J."/>
        </authorList>
    </citation>
    <scope>NUCLEOTIDE SEQUENCE [LARGE SCALE GENOMIC DNA]</scope>
    <source>
        <strain evidence="4">YIM 94188</strain>
    </source>
</reference>
<feature type="transmembrane region" description="Helical" evidence="2">
    <location>
        <begin position="624"/>
        <end position="643"/>
    </location>
</feature>
<evidence type="ECO:0000256" key="2">
    <source>
        <dbReference type="SAM" id="Phobius"/>
    </source>
</evidence>
<dbReference type="EMBL" id="JBHSNS010000001">
    <property type="protein sequence ID" value="MFC5728298.1"/>
    <property type="molecule type" value="Genomic_DNA"/>
</dbReference>
<evidence type="ECO:0000313" key="3">
    <source>
        <dbReference type="EMBL" id="MFC5728298.1"/>
    </source>
</evidence>
<feature type="region of interest" description="Disordered" evidence="1">
    <location>
        <begin position="34"/>
        <end position="69"/>
    </location>
</feature>
<feature type="compositionally biased region" description="Basic and acidic residues" evidence="1">
    <location>
        <begin position="55"/>
        <end position="69"/>
    </location>
</feature>
<keyword evidence="2" id="KW-1133">Transmembrane helix</keyword>
<keyword evidence="4" id="KW-1185">Reference proteome</keyword>
<feature type="transmembrane region" description="Helical" evidence="2">
    <location>
        <begin position="572"/>
        <end position="594"/>
    </location>
</feature>
<evidence type="ECO:0008006" key="5">
    <source>
        <dbReference type="Google" id="ProtNLM"/>
    </source>
</evidence>
<comment type="caution">
    <text evidence="3">The sequence shown here is derived from an EMBL/GenBank/DDBJ whole genome shotgun (WGS) entry which is preliminary data.</text>
</comment>
<keyword evidence="2" id="KW-0472">Membrane</keyword>
<sequence>MAERICRTCGTPENGAAAFCHVCDTYLGWTLNIDIPTPTADPPPPPPPPPPPGPSRDRSVDPRPDPPRPDRVLAPVASLKQTEVVVTASSPGRFELSLKNDSTIVDSYVIDLADPPAWLALTHSETNLLPATVRTVEVALAVRPGILAVAQRTTVPIMIRSSVEPSRATPLQIDVVVPRFGPPATLVAQPNLIRLADVTDGAFQLQLDNRAANFARRYELAATDPEGVVQARFAPPVVDVPAGGLAQAAVRFTAPPPPPGKELSRQLTVTGTDAEGPISVSVTLAQYASPPPESLPVRLRLEPTTISMVDTGTAAVNVVVDNRGGHQQVKLNLSGRDPGGRIGFSFDHTRVAVTANSLGYVRVVLETQPPVRGASATRPFSVVAVADDGREVEAAGTLELSSRPDPIASATLHVHPEHLLTKGRKGSYAVDVDNRAGIEPLHVRLTAVDEYGTARLGLQPPVLLVLPGQVARAGLVVEHPRPAGGTTSSRRVQVSATSQTGRIEAEATFTQQSENLRRLWAVLMVLLGVCVLLPGVVLWLNDPQLDPSTIEGVVRQLVDDAQSQRRPATGNVMTAVAAAFLLLLLLCTALMLLGLTGGGRMVRFAAIVAAVSGVGVLVGSGAGVGLPFALVGAVIAFAGGVMLRR</sequence>
<keyword evidence="2" id="KW-0812">Transmembrane</keyword>
<proteinExistence type="predicted"/>
<dbReference type="Proteomes" id="UP001596072">
    <property type="component" value="Unassembled WGS sequence"/>
</dbReference>
<protein>
    <recommendedName>
        <fullName evidence="5">BACON domain-containing protein</fullName>
    </recommendedName>
</protein>
<feature type="transmembrane region" description="Helical" evidence="2">
    <location>
        <begin position="601"/>
        <end position="618"/>
    </location>
</feature>
<feature type="compositionally biased region" description="Pro residues" evidence="1">
    <location>
        <begin position="39"/>
        <end position="54"/>
    </location>
</feature>
<feature type="transmembrane region" description="Helical" evidence="2">
    <location>
        <begin position="519"/>
        <end position="540"/>
    </location>
</feature>
<evidence type="ECO:0000256" key="1">
    <source>
        <dbReference type="SAM" id="MobiDB-lite"/>
    </source>
</evidence>
<organism evidence="3 4">
    <name type="scientific">Nocardioides vastitatis</name>
    <dbReference type="NCBI Taxonomy" id="2568655"/>
    <lineage>
        <taxon>Bacteria</taxon>
        <taxon>Bacillati</taxon>
        <taxon>Actinomycetota</taxon>
        <taxon>Actinomycetes</taxon>
        <taxon>Propionibacteriales</taxon>
        <taxon>Nocardioidaceae</taxon>
        <taxon>Nocardioides</taxon>
    </lineage>
</organism>
<dbReference type="RefSeq" id="WP_168798248.1">
    <property type="nucleotide sequence ID" value="NZ_JBHSNS010000001.1"/>
</dbReference>
<evidence type="ECO:0000313" key="4">
    <source>
        <dbReference type="Proteomes" id="UP001596072"/>
    </source>
</evidence>
<name>A0ABW0ZGS9_9ACTN</name>
<accession>A0ABW0ZGS9</accession>